<dbReference type="OrthoDB" id="684567at2759"/>
<keyword evidence="2" id="KW-0805">Transcription regulation</keyword>
<sequence length="316" mass="35532">MALETLSSNELLNFIIYDTISATPFICNDSSETAITNPCSNFFFHLQNQNSNPNPSILSQERPATAMEIMSSNSSLTSTTEKMSMAVQAYCGGNIPDNSYSINKDNSHNLGVQKKKRRRRPRVCKNKEEAETQRMTHIAVERNRRKQMNEHLAVMRSLMPESYVQRGDQASIVGGAIEFVKELEHLLQSLEAKKFLRTQMQQEDGGHEINLSSSSSAALPFSQFFSYPQYTCSQIPNKYTSKTKASVADIEVTLIETHANLRVLSQKRLTQLSKMVACFQTLHLSVLHLNVTTLDPLVLYSISVKATSVRDIEEIT</sequence>
<evidence type="ECO:0000256" key="3">
    <source>
        <dbReference type="ARBA" id="ARBA00023125"/>
    </source>
</evidence>
<dbReference type="InterPro" id="IPR036638">
    <property type="entry name" value="HLH_DNA-bd_sf"/>
</dbReference>
<dbReference type="PROSITE" id="PS50888">
    <property type="entry name" value="BHLH"/>
    <property type="match status" value="1"/>
</dbReference>
<organism evidence="8 9">
    <name type="scientific">Mikania micrantha</name>
    <name type="common">bitter vine</name>
    <dbReference type="NCBI Taxonomy" id="192012"/>
    <lineage>
        <taxon>Eukaryota</taxon>
        <taxon>Viridiplantae</taxon>
        <taxon>Streptophyta</taxon>
        <taxon>Embryophyta</taxon>
        <taxon>Tracheophyta</taxon>
        <taxon>Spermatophyta</taxon>
        <taxon>Magnoliopsida</taxon>
        <taxon>eudicotyledons</taxon>
        <taxon>Gunneridae</taxon>
        <taxon>Pentapetalae</taxon>
        <taxon>asterids</taxon>
        <taxon>campanulids</taxon>
        <taxon>Asterales</taxon>
        <taxon>Asteraceae</taxon>
        <taxon>Asteroideae</taxon>
        <taxon>Heliantheae alliance</taxon>
        <taxon>Eupatorieae</taxon>
        <taxon>Mikania</taxon>
    </lineage>
</organism>
<dbReference type="Gene3D" id="4.10.280.10">
    <property type="entry name" value="Helix-loop-helix DNA-binding domain"/>
    <property type="match status" value="1"/>
</dbReference>
<keyword evidence="4" id="KW-0804">Transcription</keyword>
<dbReference type="GO" id="GO:0005634">
    <property type="term" value="C:nucleus"/>
    <property type="evidence" value="ECO:0007669"/>
    <property type="project" value="UniProtKB-SubCell"/>
</dbReference>
<name>A0A5N6MNA1_9ASTR</name>
<protein>
    <recommendedName>
        <fullName evidence="7">BHLH domain-containing protein</fullName>
    </recommendedName>
</protein>
<comment type="subcellular location">
    <subcellularLocation>
        <location evidence="1">Nucleus</location>
    </subcellularLocation>
</comment>
<dbReference type="GO" id="GO:0003677">
    <property type="term" value="F:DNA binding"/>
    <property type="evidence" value="ECO:0007669"/>
    <property type="project" value="UniProtKB-KW"/>
</dbReference>
<dbReference type="SMART" id="SM00353">
    <property type="entry name" value="HLH"/>
    <property type="match status" value="1"/>
</dbReference>
<dbReference type="Proteomes" id="UP000326396">
    <property type="component" value="Linkage Group LG5"/>
</dbReference>
<dbReference type="CDD" id="cd11448">
    <property type="entry name" value="bHLH_AtFAMA_like"/>
    <property type="match status" value="1"/>
</dbReference>
<gene>
    <name evidence="8" type="ORF">E3N88_30746</name>
</gene>
<dbReference type="PANTHER" id="PTHR46684">
    <property type="entry name" value="TRANSCRIPTION FACTOR FAMA"/>
    <property type="match status" value="1"/>
</dbReference>
<keyword evidence="3" id="KW-0238">DNA-binding</keyword>
<dbReference type="GO" id="GO:0003700">
    <property type="term" value="F:DNA-binding transcription factor activity"/>
    <property type="evidence" value="ECO:0007669"/>
    <property type="project" value="InterPro"/>
</dbReference>
<dbReference type="InterPro" id="IPR011598">
    <property type="entry name" value="bHLH_dom"/>
</dbReference>
<feature type="domain" description="BHLH" evidence="7">
    <location>
        <begin position="132"/>
        <end position="183"/>
    </location>
</feature>
<feature type="region of interest" description="Disordered" evidence="6">
    <location>
        <begin position="102"/>
        <end position="133"/>
    </location>
</feature>
<evidence type="ECO:0000256" key="4">
    <source>
        <dbReference type="ARBA" id="ARBA00023163"/>
    </source>
</evidence>
<dbReference type="EMBL" id="SZYD01000015">
    <property type="protein sequence ID" value="KAD3641522.1"/>
    <property type="molecule type" value="Genomic_DNA"/>
</dbReference>
<evidence type="ECO:0000256" key="5">
    <source>
        <dbReference type="ARBA" id="ARBA00023242"/>
    </source>
</evidence>
<dbReference type="Pfam" id="PF00010">
    <property type="entry name" value="HLH"/>
    <property type="match status" value="1"/>
</dbReference>
<evidence type="ECO:0000313" key="9">
    <source>
        <dbReference type="Proteomes" id="UP000326396"/>
    </source>
</evidence>
<comment type="caution">
    <text evidence="8">The sequence shown here is derived from an EMBL/GenBank/DDBJ whole genome shotgun (WGS) entry which is preliminary data.</text>
</comment>
<proteinExistence type="predicted"/>
<evidence type="ECO:0000259" key="7">
    <source>
        <dbReference type="PROSITE" id="PS50888"/>
    </source>
</evidence>
<feature type="compositionally biased region" description="Basic residues" evidence="6">
    <location>
        <begin position="113"/>
        <end position="124"/>
    </location>
</feature>
<dbReference type="InterPro" id="IPR044283">
    <property type="entry name" value="FAMA/SPEECHLESS/MUTE-like"/>
</dbReference>
<evidence type="ECO:0000256" key="6">
    <source>
        <dbReference type="SAM" id="MobiDB-lite"/>
    </source>
</evidence>
<dbReference type="AlphaFoldDB" id="A0A5N6MNA1"/>
<evidence type="ECO:0000313" key="8">
    <source>
        <dbReference type="EMBL" id="KAD3641522.1"/>
    </source>
</evidence>
<dbReference type="GO" id="GO:0046983">
    <property type="term" value="F:protein dimerization activity"/>
    <property type="evidence" value="ECO:0007669"/>
    <property type="project" value="InterPro"/>
</dbReference>
<evidence type="ECO:0000256" key="2">
    <source>
        <dbReference type="ARBA" id="ARBA00023015"/>
    </source>
</evidence>
<dbReference type="PANTHER" id="PTHR46684:SF16">
    <property type="entry name" value="TRANSCRIPTION FACTOR BHLH67-LIKE ISOFORM X2"/>
    <property type="match status" value="1"/>
</dbReference>
<reference evidence="8 9" key="1">
    <citation type="submission" date="2019-05" db="EMBL/GenBank/DDBJ databases">
        <title>Mikania micrantha, genome provides insights into the molecular mechanism of rapid growth.</title>
        <authorList>
            <person name="Liu B."/>
        </authorList>
    </citation>
    <scope>NUCLEOTIDE SEQUENCE [LARGE SCALE GENOMIC DNA]</scope>
    <source>
        <strain evidence="8">NLD-2019</strain>
        <tissue evidence="8">Leaf</tissue>
    </source>
</reference>
<evidence type="ECO:0000256" key="1">
    <source>
        <dbReference type="ARBA" id="ARBA00004123"/>
    </source>
</evidence>
<accession>A0A5N6MNA1</accession>
<dbReference type="GO" id="GO:0010052">
    <property type="term" value="P:guard cell differentiation"/>
    <property type="evidence" value="ECO:0007669"/>
    <property type="project" value="InterPro"/>
</dbReference>
<dbReference type="SUPFAM" id="SSF47459">
    <property type="entry name" value="HLH, helix-loop-helix DNA-binding domain"/>
    <property type="match status" value="1"/>
</dbReference>
<keyword evidence="9" id="KW-1185">Reference proteome</keyword>
<dbReference type="GO" id="GO:0045893">
    <property type="term" value="P:positive regulation of DNA-templated transcription"/>
    <property type="evidence" value="ECO:0007669"/>
    <property type="project" value="TreeGrafter"/>
</dbReference>
<keyword evidence="5" id="KW-0539">Nucleus</keyword>